<keyword evidence="5 9" id="KW-0812">Transmembrane</keyword>
<dbReference type="GO" id="GO:0005886">
    <property type="term" value="C:plasma membrane"/>
    <property type="evidence" value="ECO:0007669"/>
    <property type="project" value="UniProtKB-SubCell"/>
</dbReference>
<evidence type="ECO:0000256" key="1">
    <source>
        <dbReference type="ARBA" id="ARBA00004429"/>
    </source>
</evidence>
<feature type="transmembrane region" description="Helical" evidence="9">
    <location>
        <begin position="92"/>
        <end position="117"/>
    </location>
</feature>
<evidence type="ECO:0000256" key="2">
    <source>
        <dbReference type="ARBA" id="ARBA00022448"/>
    </source>
</evidence>
<dbReference type="PANTHER" id="PTHR35011">
    <property type="entry name" value="2,3-DIKETO-L-GULONATE TRAP TRANSPORTER SMALL PERMEASE PROTEIN YIAM"/>
    <property type="match status" value="1"/>
</dbReference>
<keyword evidence="12" id="KW-1185">Reference proteome</keyword>
<proteinExistence type="inferred from homology"/>
<evidence type="ECO:0000259" key="10">
    <source>
        <dbReference type="Pfam" id="PF04290"/>
    </source>
</evidence>
<dbReference type="Pfam" id="PF04290">
    <property type="entry name" value="DctQ"/>
    <property type="match status" value="1"/>
</dbReference>
<comment type="function">
    <text evidence="9">Part of the tripartite ATP-independent periplasmic (TRAP) transport system.</text>
</comment>
<keyword evidence="4 9" id="KW-0997">Cell inner membrane</keyword>
<evidence type="ECO:0000256" key="7">
    <source>
        <dbReference type="ARBA" id="ARBA00023136"/>
    </source>
</evidence>
<feature type="transmembrane region" description="Helical" evidence="9">
    <location>
        <begin position="137"/>
        <end position="163"/>
    </location>
</feature>
<keyword evidence="6 9" id="KW-1133">Transmembrane helix</keyword>
<evidence type="ECO:0000256" key="5">
    <source>
        <dbReference type="ARBA" id="ARBA00022692"/>
    </source>
</evidence>
<comment type="subcellular location">
    <subcellularLocation>
        <location evidence="1 9">Cell inner membrane</location>
        <topology evidence="1 9">Multi-pass membrane protein</topology>
    </subcellularLocation>
</comment>
<comment type="subunit">
    <text evidence="9">The complex comprises the extracytoplasmic solute receptor protein and the two transmembrane proteins.</text>
</comment>
<evidence type="ECO:0000313" key="11">
    <source>
        <dbReference type="EMBL" id="RIA55539.1"/>
    </source>
</evidence>
<accession>A0A397Q544</accession>
<dbReference type="PANTHER" id="PTHR35011:SF4">
    <property type="entry name" value="SLL1102 PROTEIN"/>
    <property type="match status" value="1"/>
</dbReference>
<dbReference type="GO" id="GO:0022857">
    <property type="term" value="F:transmembrane transporter activity"/>
    <property type="evidence" value="ECO:0007669"/>
    <property type="project" value="UniProtKB-UniRule"/>
</dbReference>
<organism evidence="11 12">
    <name type="scientific">Dichotomicrobium thermohalophilum</name>
    <dbReference type="NCBI Taxonomy" id="933063"/>
    <lineage>
        <taxon>Bacteria</taxon>
        <taxon>Pseudomonadati</taxon>
        <taxon>Pseudomonadota</taxon>
        <taxon>Alphaproteobacteria</taxon>
        <taxon>Hyphomicrobiales</taxon>
        <taxon>Hyphomicrobiaceae</taxon>
        <taxon>Dichotomicrobium</taxon>
    </lineage>
</organism>
<keyword evidence="7 9" id="KW-0472">Membrane</keyword>
<comment type="caution">
    <text evidence="11">The sequence shown here is derived from an EMBL/GenBank/DDBJ whole genome shotgun (WGS) entry which is preliminary data.</text>
</comment>
<gene>
    <name evidence="11" type="ORF">BXY53_0605</name>
</gene>
<dbReference type="OrthoDB" id="9794346at2"/>
<feature type="transmembrane region" description="Helical" evidence="9">
    <location>
        <begin position="54"/>
        <end position="71"/>
    </location>
</feature>
<sequence>MQTLYRIANAIDALNTRVGNVIAWAAFLMVLIQFGVVILRYVFAFSNTALSESIWYLHGLLFMIGAGYTLLYDGHVRVDVFYREASQRYKAWVDLLGSVVFIIPLCILTIWLSWGYVINAWRVLEGSTELAGLPLIFLYKTVIWVFAAFVGLQALSTGIKAFLFLMGRWPRYSPGPMSWDQPGAAEQS</sequence>
<comment type="similarity">
    <text evidence="8 9">Belongs to the TRAP transporter small permease family.</text>
</comment>
<evidence type="ECO:0000256" key="6">
    <source>
        <dbReference type="ARBA" id="ARBA00022989"/>
    </source>
</evidence>
<evidence type="ECO:0000256" key="4">
    <source>
        <dbReference type="ARBA" id="ARBA00022519"/>
    </source>
</evidence>
<dbReference type="InterPro" id="IPR007387">
    <property type="entry name" value="TRAP_DctQ"/>
</dbReference>
<evidence type="ECO:0000256" key="8">
    <source>
        <dbReference type="ARBA" id="ARBA00038436"/>
    </source>
</evidence>
<evidence type="ECO:0000256" key="9">
    <source>
        <dbReference type="RuleBase" id="RU369079"/>
    </source>
</evidence>
<reference evidence="11 12" key="1">
    <citation type="submission" date="2018-08" db="EMBL/GenBank/DDBJ databases">
        <title>Genomic Encyclopedia of Archaeal and Bacterial Type Strains, Phase II (KMG-II): from individual species to whole genera.</title>
        <authorList>
            <person name="Goeker M."/>
        </authorList>
    </citation>
    <scope>NUCLEOTIDE SEQUENCE [LARGE SCALE GENOMIC DNA]</scope>
    <source>
        <strain evidence="11 12">DSM 5002</strain>
    </source>
</reference>
<dbReference type="InterPro" id="IPR055348">
    <property type="entry name" value="DctQ"/>
</dbReference>
<evidence type="ECO:0000313" key="12">
    <source>
        <dbReference type="Proteomes" id="UP000266273"/>
    </source>
</evidence>
<dbReference type="AlphaFoldDB" id="A0A397Q544"/>
<keyword evidence="2 9" id="KW-0813">Transport</keyword>
<keyword evidence="3" id="KW-1003">Cell membrane</keyword>
<dbReference type="Proteomes" id="UP000266273">
    <property type="component" value="Unassembled WGS sequence"/>
</dbReference>
<feature type="transmembrane region" description="Helical" evidence="9">
    <location>
        <begin position="21"/>
        <end position="42"/>
    </location>
</feature>
<name>A0A397Q544_9HYPH</name>
<feature type="domain" description="Tripartite ATP-independent periplasmic transporters DctQ component" evidence="10">
    <location>
        <begin position="29"/>
        <end position="156"/>
    </location>
</feature>
<protein>
    <recommendedName>
        <fullName evidence="9">TRAP transporter small permease protein</fullName>
    </recommendedName>
</protein>
<evidence type="ECO:0000256" key="3">
    <source>
        <dbReference type="ARBA" id="ARBA00022475"/>
    </source>
</evidence>
<dbReference type="RefSeq" id="WP_119060431.1">
    <property type="nucleotide sequence ID" value="NZ_QXDF01000001.1"/>
</dbReference>
<dbReference type="EMBL" id="QXDF01000001">
    <property type="protein sequence ID" value="RIA55539.1"/>
    <property type="molecule type" value="Genomic_DNA"/>
</dbReference>